<protein>
    <submittedName>
        <fullName evidence="1">TagK domain-containing protein</fullName>
    </submittedName>
</protein>
<gene>
    <name evidence="1" type="ORF">EYY96_01255</name>
</gene>
<dbReference type="RefSeq" id="WP_130970266.1">
    <property type="nucleotide sequence ID" value="NZ_SITJ01000042.1"/>
</dbReference>
<sequence>MNIQFEWPMSGKLFPLPRDLTADKAAVFDVIKGAFSSLDSHTNQDVVAFYWHMARPVMINLCTNYVCNLDGAEVLYGAVQPLHEASEIQIGHFKLLMARSSGWESDASSLYRLINSNDENQMLDSIHDIEDLLPNCANYLNDIRYFNEVTLEQGRGDDILKTLEVEYKRFLIWQEQNGNMFNEWNQNNIHRIKVDHKFDMAREQAKNKTLTECIIDGGSLMEKIWSELEQGEQWNELFIQDEKPDLLRVLSPEHIVAKIKNNVPELIVHDQSKISLNSYY</sequence>
<accession>A0ABD7QBK4</accession>
<comment type="caution">
    <text evidence="1">The sequence shown here is derived from an EMBL/GenBank/DDBJ whole genome shotgun (WGS) entry which is preliminary data.</text>
</comment>
<dbReference type="Proteomes" id="UP000291600">
    <property type="component" value="Unassembled WGS sequence"/>
</dbReference>
<evidence type="ECO:0000313" key="2">
    <source>
        <dbReference type="Proteomes" id="UP000291600"/>
    </source>
</evidence>
<dbReference type="AlphaFoldDB" id="A0ABD7QBK4"/>
<reference evidence="1 2" key="1">
    <citation type="submission" date="2019-02" db="EMBL/GenBank/DDBJ databases">
        <title>Comparative genomic analysis of the Hafnia genus genomes.</title>
        <authorList>
            <person name="Zhiqiu Y."/>
            <person name="Chao Y."/>
            <person name="Yuhui D."/>
            <person name="Di H."/>
            <person name="Bin L."/>
        </authorList>
    </citation>
    <scope>NUCLEOTIDE SEQUENCE [LARGE SCALE GENOMIC DNA]</scope>
    <source>
        <strain evidence="1 2">PCM_1210</strain>
    </source>
</reference>
<dbReference type="InterPro" id="IPR047914">
    <property type="entry name" value="TagK-like_C"/>
</dbReference>
<organism evidence="1 2">
    <name type="scientific">Hafnia alvei</name>
    <dbReference type="NCBI Taxonomy" id="569"/>
    <lineage>
        <taxon>Bacteria</taxon>
        <taxon>Pseudomonadati</taxon>
        <taxon>Pseudomonadota</taxon>
        <taxon>Gammaproteobacteria</taxon>
        <taxon>Enterobacterales</taxon>
        <taxon>Hafniaceae</taxon>
        <taxon>Hafnia</taxon>
    </lineage>
</organism>
<dbReference type="NCBIfam" id="NF033419">
    <property type="entry name" value="T6SS_TagK_dom"/>
    <property type="match status" value="1"/>
</dbReference>
<dbReference type="EMBL" id="SITJ01000042">
    <property type="protein sequence ID" value="TBL70810.1"/>
    <property type="molecule type" value="Genomic_DNA"/>
</dbReference>
<evidence type="ECO:0000313" key="1">
    <source>
        <dbReference type="EMBL" id="TBL70810.1"/>
    </source>
</evidence>
<proteinExistence type="predicted"/>
<name>A0ABD7QBK4_HAFAL</name>